<dbReference type="KEGG" id="kpe:KPK_0913"/>
<evidence type="ECO:0000313" key="1">
    <source>
        <dbReference type="EMBL" id="ACI08770.1"/>
    </source>
</evidence>
<name>B5XUT6_KLEV3</name>
<accession>B5XUT6</accession>
<organism evidence="1 2">
    <name type="scientific">Klebsiella variicola (strain 342)</name>
    <name type="common">Klebsiella pneumoniae</name>
    <dbReference type="NCBI Taxonomy" id="507522"/>
    <lineage>
        <taxon>Bacteria</taxon>
        <taxon>Pseudomonadati</taxon>
        <taxon>Pseudomonadota</taxon>
        <taxon>Gammaproteobacteria</taxon>
        <taxon>Enterobacterales</taxon>
        <taxon>Enterobacteriaceae</taxon>
        <taxon>Klebsiella/Raoultella group</taxon>
        <taxon>Klebsiella</taxon>
        <taxon>Klebsiella pneumoniae complex</taxon>
    </lineage>
</organism>
<protein>
    <submittedName>
        <fullName evidence="1">Uncharacterized protein</fullName>
    </submittedName>
</protein>
<dbReference type="AlphaFoldDB" id="B5XUT6"/>
<dbReference type="HOGENOM" id="CLU_218722_0_0_6"/>
<proteinExistence type="predicted"/>
<dbReference type="EMBL" id="CP000964">
    <property type="protein sequence ID" value="ACI08770.1"/>
    <property type="molecule type" value="Genomic_DNA"/>
</dbReference>
<gene>
    <name evidence="1" type="ordered locus">KPK_0913</name>
</gene>
<sequence>MVFIFVINVIILRVLFRIYIFRRDFLNYFCYARFCMV</sequence>
<reference evidence="1 2" key="1">
    <citation type="journal article" date="2008" name="PLoS Genet.">
        <title>Complete genome sequence of the N2-fixing broad host range endophyte Klebsiella pneumoniae 342 and virulence predictions verified in mice.</title>
        <authorList>
            <person name="Fouts D.E."/>
            <person name="Tyler H.L."/>
            <person name="DeBoy R.T."/>
            <person name="Daugherty S."/>
            <person name="Ren Q."/>
            <person name="Badger J.H."/>
            <person name="Durkin A.S."/>
            <person name="Huot H."/>
            <person name="Shrivastava S."/>
            <person name="Kothari S."/>
            <person name="Dodson R.J."/>
            <person name="Mohamoud Y."/>
            <person name="Khouri H."/>
            <person name="Roesch L.F."/>
            <person name="Krogfelt K.A."/>
            <person name="Struve C."/>
            <person name="Triplett E.W."/>
            <person name="Methe B.A."/>
        </authorList>
    </citation>
    <scope>NUCLEOTIDE SEQUENCE [LARGE SCALE GENOMIC DNA]</scope>
    <source>
        <strain evidence="1 2">342</strain>
    </source>
</reference>
<dbReference type="BioCyc" id="KPNE507522:GI0B-913-MONOMER"/>
<evidence type="ECO:0000313" key="2">
    <source>
        <dbReference type="Proteomes" id="UP000001734"/>
    </source>
</evidence>
<dbReference type="Proteomes" id="UP000001734">
    <property type="component" value="Chromosome"/>
</dbReference>